<dbReference type="SUPFAM" id="SSF50998">
    <property type="entry name" value="Quinoprotein alcohol dehydrogenase-like"/>
    <property type="match status" value="1"/>
</dbReference>
<feature type="region of interest" description="Disordered" evidence="3">
    <location>
        <begin position="838"/>
        <end position="918"/>
    </location>
</feature>
<dbReference type="Pfam" id="PF00621">
    <property type="entry name" value="RhoGEF"/>
    <property type="match status" value="1"/>
</dbReference>
<dbReference type="InterPro" id="IPR035899">
    <property type="entry name" value="DBL_dom_sf"/>
</dbReference>
<keyword evidence="2" id="KW-0175">Coiled coil</keyword>
<dbReference type="Pfam" id="PF19057">
    <property type="entry name" value="PH_19"/>
    <property type="match status" value="1"/>
</dbReference>
<dbReference type="Gene3D" id="2.130.10.10">
    <property type="entry name" value="YVTN repeat-like/Quinoprotein amine dehydrogenase"/>
    <property type="match status" value="1"/>
</dbReference>
<name>A0A7R8ZGX5_9CRUS</name>
<keyword evidence="1" id="KW-0344">Guanine-nucleotide releasing factor</keyword>
<feature type="compositionally biased region" description="Low complexity" evidence="3">
    <location>
        <begin position="887"/>
        <end position="918"/>
    </location>
</feature>
<dbReference type="InterPro" id="IPR015943">
    <property type="entry name" value="WD40/YVTN_repeat-like_dom_sf"/>
</dbReference>
<dbReference type="PROSITE" id="PS50010">
    <property type="entry name" value="DH_2"/>
    <property type="match status" value="1"/>
</dbReference>
<dbReference type="EMBL" id="OB660262">
    <property type="protein sequence ID" value="CAD7223826.1"/>
    <property type="molecule type" value="Genomic_DNA"/>
</dbReference>
<dbReference type="PANTHER" id="PTHR12877">
    <property type="entry name" value="RHO GUANINE NUCLEOTIDE EXCHANGE FACTOR"/>
    <property type="match status" value="1"/>
</dbReference>
<evidence type="ECO:0000256" key="1">
    <source>
        <dbReference type="ARBA" id="ARBA00022658"/>
    </source>
</evidence>
<dbReference type="Pfam" id="PF19056">
    <property type="entry name" value="WD40_2"/>
    <property type="match status" value="1"/>
</dbReference>
<dbReference type="Gene3D" id="2.30.29.30">
    <property type="entry name" value="Pleckstrin-homology domain (PH domain)/Phosphotyrosine-binding domain (PTB)"/>
    <property type="match status" value="1"/>
</dbReference>
<feature type="non-terminal residue" evidence="4">
    <location>
        <position position="1"/>
    </location>
</feature>
<evidence type="ECO:0000256" key="3">
    <source>
        <dbReference type="SAM" id="MobiDB-lite"/>
    </source>
</evidence>
<proteinExistence type="predicted"/>
<feature type="compositionally biased region" description="Basic and acidic residues" evidence="3">
    <location>
        <begin position="295"/>
        <end position="305"/>
    </location>
</feature>
<dbReference type="InterPro" id="IPR011047">
    <property type="entry name" value="Quinoprotein_ADH-like_sf"/>
</dbReference>
<evidence type="ECO:0000313" key="4">
    <source>
        <dbReference type="EMBL" id="CAD7223826.1"/>
    </source>
</evidence>
<gene>
    <name evidence="4" type="ORF">CTOB1V02_LOCUS1803</name>
</gene>
<organism evidence="4">
    <name type="scientific">Cyprideis torosa</name>
    <dbReference type="NCBI Taxonomy" id="163714"/>
    <lineage>
        <taxon>Eukaryota</taxon>
        <taxon>Metazoa</taxon>
        <taxon>Ecdysozoa</taxon>
        <taxon>Arthropoda</taxon>
        <taxon>Crustacea</taxon>
        <taxon>Oligostraca</taxon>
        <taxon>Ostracoda</taxon>
        <taxon>Podocopa</taxon>
        <taxon>Podocopida</taxon>
        <taxon>Cytherocopina</taxon>
        <taxon>Cytheroidea</taxon>
        <taxon>Cytherideidae</taxon>
        <taxon>Cyprideis</taxon>
    </lineage>
</organism>
<dbReference type="GO" id="GO:0005085">
    <property type="term" value="F:guanyl-nucleotide exchange factor activity"/>
    <property type="evidence" value="ECO:0007669"/>
    <property type="project" value="UniProtKB-KW"/>
</dbReference>
<protein>
    <submittedName>
        <fullName evidence="4">Uncharacterized protein</fullName>
    </submittedName>
</protein>
<evidence type="ECO:0000256" key="2">
    <source>
        <dbReference type="SAM" id="Coils"/>
    </source>
</evidence>
<feature type="coiled-coil region" evidence="2">
    <location>
        <begin position="179"/>
        <end position="244"/>
    </location>
</feature>
<dbReference type="GO" id="GO:0030036">
    <property type="term" value="P:actin cytoskeleton organization"/>
    <property type="evidence" value="ECO:0007669"/>
    <property type="project" value="TreeGrafter"/>
</dbReference>
<dbReference type="SUPFAM" id="SSF48065">
    <property type="entry name" value="DBL homology domain (DH-domain)"/>
    <property type="match status" value="1"/>
</dbReference>
<dbReference type="Gene3D" id="1.20.900.10">
    <property type="entry name" value="Dbl homology (DH) domain"/>
    <property type="match status" value="1"/>
</dbReference>
<dbReference type="AlphaFoldDB" id="A0A7R8ZGX5"/>
<sequence>REILCFQSIARDHKGKTMDCALDSLLIMPVQRIPRYELLIKLLLKHTDKDHPDHQDLLKAQHELHNLALKINRMEKEALEWEQGQQILRDLETQIEGLAHLHESNRQFLRYDLVTMPGSLGTRRERALFLFSDLLLICSIKRRGGTQRRLAVTHKSASALEGNKYKLLVKIALENMDIAKAKDENLRKLLREVSAAEADLSILNQMADLVSSLHAPHAALDEALNSLSSSLNKQLQEKQGAENQLLCVDVSVTSQDGSVDVLQLNFLSPENRSRWEETFMDAKQKIAEHSIPQTDHQKKEKKWCDKEEEENPGPSWLIIKKKEKKWCDKEEEEKPGPSWPIIKKKEEKKWCDKEEEENPGPSWLIIKKKEKKWCDKEEEEKPGPSWPIIKKKEEKKWCDKEEEEKPRPSWPIIKKKEEKKWCDKEEEEKPGPSWPIIKKKKEKSAQYVSERPPPEFLMALPVRKTRAGLQFTCGTPTLGPPDTKDVWVCNSDGYVGQVCVLSLYPEPAVMSCNGVCNSRILCITSIPIPYGPTASEHHHRQSSPLRSESANGKLLSSLSSEFVSNASDSNPQLALRKEGSVGNLQLERWVNRRGSTMWIGTEDGGVHVYNCNDNIRVKKNKIKIQHPAAVTSIIYLDNRVFVAIGNGQVCVYRRDHVTLNWLTQDPEVLNVGSPEAPVLKMISVAGRLWCGCLNIIKVVNPGSMQIEHSFVVHQDTGRPINSMASSGLYVWVSLYSQPVIRLYHATTLEALMDINIGPAVTKMLMGTSAGVVLNVAIPPILSNGGEKPMAAPNVIGVPHGHTGHVRFLSAVEVSYFPQVSAATAAGVLSKTLLPNPGAEYHGSTNRSSSTSGVSNSSSSSGALGSNRPRSPSSGSILPLPVFRTSRRNSATSTTSTGSSTGANANSNPSTGSGGSKILIISGGDGYEDFRCSKPADTTGRDDSTNHLLLWKV</sequence>
<reference evidence="4" key="1">
    <citation type="submission" date="2020-11" db="EMBL/GenBank/DDBJ databases">
        <authorList>
            <person name="Tran Van P."/>
        </authorList>
    </citation>
    <scope>NUCLEOTIDE SEQUENCE</scope>
</reference>
<feature type="compositionally biased region" description="Low complexity" evidence="3">
    <location>
        <begin position="842"/>
        <end position="875"/>
    </location>
</feature>
<dbReference type="OrthoDB" id="4066896at2759"/>
<feature type="region of interest" description="Disordered" evidence="3">
    <location>
        <begin position="291"/>
        <end position="310"/>
    </location>
</feature>
<dbReference type="InterPro" id="IPR011993">
    <property type="entry name" value="PH-like_dom_sf"/>
</dbReference>
<dbReference type="InterPro" id="IPR039919">
    <property type="entry name" value="ARHGEF10/ARHGEF17"/>
</dbReference>
<dbReference type="SUPFAM" id="SSF50729">
    <property type="entry name" value="PH domain-like"/>
    <property type="match status" value="1"/>
</dbReference>
<dbReference type="PANTHER" id="PTHR12877:SF15">
    <property type="entry name" value="RHO GUANINE NUCLEOTIDE EXCHANGE FACTOR 17"/>
    <property type="match status" value="1"/>
</dbReference>
<dbReference type="InterPro" id="IPR000219">
    <property type="entry name" value="DH_dom"/>
</dbReference>
<accession>A0A7R8ZGX5</accession>